<name>A0A8J4WF46_9TREM</name>
<dbReference type="EMBL" id="LUCH01005504">
    <property type="protein sequence ID" value="KAF5398018.1"/>
    <property type="molecule type" value="Genomic_DNA"/>
</dbReference>
<comment type="caution">
    <text evidence="2">The sequence shown here is derived from an EMBL/GenBank/DDBJ whole genome shotgun (WGS) entry which is preliminary data.</text>
</comment>
<protein>
    <recommendedName>
        <fullName evidence="4">AN1-type domain-containing protein</fullName>
    </recommendedName>
</protein>
<evidence type="ECO:0000313" key="3">
    <source>
        <dbReference type="Proteomes" id="UP000748531"/>
    </source>
</evidence>
<feature type="region of interest" description="Disordered" evidence="1">
    <location>
        <begin position="205"/>
        <end position="226"/>
    </location>
</feature>
<evidence type="ECO:0000313" key="2">
    <source>
        <dbReference type="EMBL" id="KAF5398018.1"/>
    </source>
</evidence>
<dbReference type="OrthoDB" id="6266291at2759"/>
<dbReference type="Proteomes" id="UP000748531">
    <property type="component" value="Unassembled WGS sequence"/>
</dbReference>
<keyword evidence="3" id="KW-1185">Reference proteome</keyword>
<feature type="non-terminal residue" evidence="2">
    <location>
        <position position="1"/>
    </location>
</feature>
<reference evidence="2" key="1">
    <citation type="submission" date="2019-05" db="EMBL/GenBank/DDBJ databases">
        <title>Annotation for the trematode Paragonimus heterotremus.</title>
        <authorList>
            <person name="Choi Y.-J."/>
        </authorList>
    </citation>
    <scope>NUCLEOTIDE SEQUENCE</scope>
    <source>
        <strain evidence="2">LC</strain>
    </source>
</reference>
<accession>A0A8J4WF46</accession>
<proteinExistence type="predicted"/>
<organism evidence="2 3">
    <name type="scientific">Paragonimus heterotremus</name>
    <dbReference type="NCBI Taxonomy" id="100268"/>
    <lineage>
        <taxon>Eukaryota</taxon>
        <taxon>Metazoa</taxon>
        <taxon>Spiralia</taxon>
        <taxon>Lophotrochozoa</taxon>
        <taxon>Platyhelminthes</taxon>
        <taxon>Trematoda</taxon>
        <taxon>Digenea</taxon>
        <taxon>Plagiorchiida</taxon>
        <taxon>Troglotremata</taxon>
        <taxon>Troglotrematidae</taxon>
        <taxon>Paragonimus</taxon>
    </lineage>
</organism>
<dbReference type="AlphaFoldDB" id="A0A8J4WF46"/>
<sequence length="375" mass="42494">LAAENELLILSASSVVVLKGVFEQPTIVVRKRAALIQRQQTELECRQREAEAHAQRLAAEKAEALLKPFCEVGGNRNLPTHQDTCCQANVEDSKPETGLGRKKYRRLRNERRRQAKAALTQTSKKTKRVDSCMQTVPEDHLLCLWCLQHIPPEAQCGHEAICRAGVKQKEKERELKIRLAQRKADVETRRRQRLGLQPLIKDKRKPQGMPAAVVPTDSISGRSRSHTRLAIREKLKKKSLSRHRSASRTESHLKSTVVAKLDQLHPNDLSAMVHLMKRVCAEPQCKQLAIITGDQSTRPGGSNVKCVDCRRSYCDRHRPVGMHTGCKADTAFNSEMPETCCTSIACGLDLEEKRAQLKSAMKQRREMLRERRQRC</sequence>
<evidence type="ECO:0000256" key="1">
    <source>
        <dbReference type="SAM" id="MobiDB-lite"/>
    </source>
</evidence>
<evidence type="ECO:0008006" key="4">
    <source>
        <dbReference type="Google" id="ProtNLM"/>
    </source>
</evidence>
<gene>
    <name evidence="2" type="ORF">PHET_08591</name>
</gene>